<feature type="chain" id="PRO_5015543423" description="Secreted protein" evidence="1">
    <location>
        <begin position="23"/>
        <end position="101"/>
    </location>
</feature>
<reference evidence="2 3" key="1">
    <citation type="submission" date="2016-07" db="EMBL/GenBank/DDBJ databases">
        <title>Multiple horizontal gene transfer events from other fungi enriched the ability of initially mycotrophic Trichoderma (Ascomycota) to feed on dead plant biomass.</title>
        <authorList>
            <consortium name="DOE Joint Genome Institute"/>
            <person name="Aerts A."/>
            <person name="Atanasova L."/>
            <person name="Chenthamara K."/>
            <person name="Zhang J."/>
            <person name="Grujic M."/>
            <person name="Henrissat B."/>
            <person name="Kuo A."/>
            <person name="Salamov A."/>
            <person name="Lipzen A."/>
            <person name="Labutti K."/>
            <person name="Barry K."/>
            <person name="Miao Y."/>
            <person name="Rahimi M.J."/>
            <person name="Shen Q."/>
            <person name="Grigoriev I.V."/>
            <person name="Kubicek C.P."/>
            <person name="Druzhinina I.S."/>
        </authorList>
    </citation>
    <scope>NUCLEOTIDE SEQUENCE [LARGE SCALE GENOMIC DNA]</scope>
    <source>
        <strain evidence="2 3">CBS 433.97</strain>
    </source>
</reference>
<evidence type="ECO:0008006" key="4">
    <source>
        <dbReference type="Google" id="ProtNLM"/>
    </source>
</evidence>
<evidence type="ECO:0000313" key="2">
    <source>
        <dbReference type="EMBL" id="PTB44875.1"/>
    </source>
</evidence>
<keyword evidence="1" id="KW-0732">Signal</keyword>
<evidence type="ECO:0000313" key="3">
    <source>
        <dbReference type="Proteomes" id="UP000240493"/>
    </source>
</evidence>
<organism evidence="2 3">
    <name type="scientific">Trichoderma asperellum (strain ATCC 204424 / CBS 433.97 / NBRC 101777)</name>
    <dbReference type="NCBI Taxonomy" id="1042311"/>
    <lineage>
        <taxon>Eukaryota</taxon>
        <taxon>Fungi</taxon>
        <taxon>Dikarya</taxon>
        <taxon>Ascomycota</taxon>
        <taxon>Pezizomycotina</taxon>
        <taxon>Sordariomycetes</taxon>
        <taxon>Hypocreomycetidae</taxon>
        <taxon>Hypocreales</taxon>
        <taxon>Hypocreaceae</taxon>
        <taxon>Trichoderma</taxon>
    </lineage>
</organism>
<accession>A0A2T3ZJ88</accession>
<dbReference type="Proteomes" id="UP000240493">
    <property type="component" value="Unassembled WGS sequence"/>
</dbReference>
<keyword evidence="3" id="KW-1185">Reference proteome</keyword>
<gene>
    <name evidence="2" type="ORF">M441DRAFT_300403</name>
</gene>
<evidence type="ECO:0000256" key="1">
    <source>
        <dbReference type="SAM" id="SignalP"/>
    </source>
</evidence>
<proteinExistence type="predicted"/>
<feature type="signal peptide" evidence="1">
    <location>
        <begin position="1"/>
        <end position="22"/>
    </location>
</feature>
<name>A0A2T3ZJ88_TRIA4</name>
<sequence>MLTRLLPMALVLTQSPVAPSSAAAQVFQGHALPAWRGLPPSICNILLRCACLSLSVSVVCATYFGAWNCAWCRNSHLNLFDFFFCWLRILGRGTVAVVGQK</sequence>
<dbReference type="AlphaFoldDB" id="A0A2T3ZJ88"/>
<dbReference type="EMBL" id="KZ679257">
    <property type="protein sequence ID" value="PTB44875.1"/>
    <property type="molecule type" value="Genomic_DNA"/>
</dbReference>
<protein>
    <recommendedName>
        <fullName evidence="4">Secreted protein</fullName>
    </recommendedName>
</protein>